<dbReference type="Pfam" id="PF07727">
    <property type="entry name" value="RVT_2"/>
    <property type="match status" value="1"/>
</dbReference>
<dbReference type="InterPro" id="IPR043502">
    <property type="entry name" value="DNA/RNA_pol_sf"/>
</dbReference>
<dbReference type="SUPFAM" id="SSF56672">
    <property type="entry name" value="DNA/RNA polymerases"/>
    <property type="match status" value="1"/>
</dbReference>
<dbReference type="Proteomes" id="UP000827889">
    <property type="component" value="Chromosome 2"/>
</dbReference>
<dbReference type="PANTHER" id="PTHR48060">
    <property type="entry name" value="DNA DAMAGE-REPAIR/TOLERATION PROTEIN DRT100"/>
    <property type="match status" value="1"/>
</dbReference>
<keyword evidence="6" id="KW-0472">Membrane</keyword>
<dbReference type="InterPro" id="IPR013103">
    <property type="entry name" value="RVT_2"/>
</dbReference>
<evidence type="ECO:0000313" key="10">
    <source>
        <dbReference type="RefSeq" id="XP_048129507.1"/>
    </source>
</evidence>
<dbReference type="InterPro" id="IPR001611">
    <property type="entry name" value="Leu-rich_rpt"/>
</dbReference>
<dbReference type="GeneID" id="115737894"/>
<keyword evidence="2" id="KW-0812">Transmembrane</keyword>
<keyword evidence="4" id="KW-0677">Repeat</keyword>
<dbReference type="InterPro" id="IPR013210">
    <property type="entry name" value="LRR_N_plant-typ"/>
</dbReference>
<evidence type="ECO:0000256" key="2">
    <source>
        <dbReference type="ARBA" id="ARBA00022692"/>
    </source>
</evidence>
<accession>A0ABM3GYS5</accession>
<dbReference type="Pfam" id="PF00560">
    <property type="entry name" value="LRR_1"/>
    <property type="match status" value="5"/>
</dbReference>
<evidence type="ECO:0000256" key="3">
    <source>
        <dbReference type="ARBA" id="ARBA00022729"/>
    </source>
</evidence>
<dbReference type="Pfam" id="PF13855">
    <property type="entry name" value="LRR_8"/>
    <property type="match status" value="1"/>
</dbReference>
<dbReference type="PANTHER" id="PTHR48060:SF20">
    <property type="entry name" value="LEUCINE-RICH REPEAT-CONTAINING N-TERMINAL PLANT-TYPE DOMAIN-CONTAINING PROTEIN"/>
    <property type="match status" value="1"/>
</dbReference>
<evidence type="ECO:0000259" key="7">
    <source>
        <dbReference type="Pfam" id="PF07727"/>
    </source>
</evidence>
<evidence type="ECO:0000256" key="6">
    <source>
        <dbReference type="ARBA" id="ARBA00023136"/>
    </source>
</evidence>
<keyword evidence="9" id="KW-1185">Reference proteome</keyword>
<reference evidence="10" key="2">
    <citation type="submission" date="2025-08" db="UniProtKB">
        <authorList>
            <consortium name="RefSeq"/>
        </authorList>
    </citation>
    <scope>IDENTIFICATION</scope>
    <source>
        <tissue evidence="10">Leaf</tissue>
    </source>
</reference>
<dbReference type="InterPro" id="IPR053211">
    <property type="entry name" value="DNA_repair-toleration"/>
</dbReference>
<proteinExistence type="predicted"/>
<reference evidence="9" key="1">
    <citation type="submission" date="2025-05" db="UniProtKB">
        <authorList>
            <consortium name="RefSeq"/>
        </authorList>
    </citation>
    <scope>NUCLEOTIDE SEQUENCE [LARGE SCALE GENOMIC DNA]</scope>
</reference>
<feature type="domain" description="Leucine-rich repeat-containing N-terminal plant-type" evidence="8">
    <location>
        <begin position="294"/>
        <end position="332"/>
    </location>
</feature>
<dbReference type="InterPro" id="IPR003591">
    <property type="entry name" value="Leu-rich_rpt_typical-subtyp"/>
</dbReference>
<protein>
    <submittedName>
        <fullName evidence="10">Receptor kinase-like protein Xa21</fullName>
    </submittedName>
</protein>
<organism evidence="9 10">
    <name type="scientific">Rhodamnia argentea</name>
    <dbReference type="NCBI Taxonomy" id="178133"/>
    <lineage>
        <taxon>Eukaryota</taxon>
        <taxon>Viridiplantae</taxon>
        <taxon>Streptophyta</taxon>
        <taxon>Embryophyta</taxon>
        <taxon>Tracheophyta</taxon>
        <taxon>Spermatophyta</taxon>
        <taxon>Magnoliopsida</taxon>
        <taxon>eudicotyledons</taxon>
        <taxon>Gunneridae</taxon>
        <taxon>Pentapetalae</taxon>
        <taxon>rosids</taxon>
        <taxon>malvids</taxon>
        <taxon>Myrtales</taxon>
        <taxon>Myrtaceae</taxon>
        <taxon>Myrtoideae</taxon>
        <taxon>Myrteae</taxon>
        <taxon>Australasian group</taxon>
        <taxon>Rhodamnia</taxon>
    </lineage>
</organism>
<evidence type="ECO:0000256" key="5">
    <source>
        <dbReference type="ARBA" id="ARBA00022989"/>
    </source>
</evidence>
<keyword evidence="3" id="KW-0732">Signal</keyword>
<gene>
    <name evidence="10" type="primary">LOC115737894</name>
</gene>
<name>A0ABM3GYS5_9MYRT</name>
<dbReference type="Pfam" id="PF08263">
    <property type="entry name" value="LRRNT_2"/>
    <property type="match status" value="1"/>
</dbReference>
<sequence length="739" mass="81242">MSSEIQALKQNDTWDIVSLPPGKQPIGCKWVYRIKYNSDGTIERYKARLVAKGYTQTEGIDCHDTFAPVAKMVTVRTLLALASIRHWPLYQLDVNNAFLHGDLDEEVYMRFPPGFHTKGENFVCRLKKSLYGLKQASRQWFAKFSSALLDVGFQQSKADYSLFTLVRGSLLTIVLVYVEDLVITDDDEVMIQLLKRFLDTQFRIKDLGTLKYFLGIEVSRSKSGIFLSQRKYALDILSDVGLLGGRPVDTSMEPNIQFSDSSPALKDPELRYCHLLLCIALALCFHQVSSNSNETDRLVLSAFKAGITGDPFGVLNSWNSSIGFCQWYGVTCGRRQRRVTVLDLSSRGLLGSISPHIGNLSFLREIWLQNNSLGQDIPPQVGQLRRLRAFRLDNNSLVGEIPKNISGCIDLVALSLENNKLTGEIPGELTSLLKLQKLDLVANNLTGSVPSSIGNLSSLKFLLLASNNLGGSILQVLGRLTNLQIIAFATNRLAGVIPSSLFNLSSLIVFDAVYNRILGTLHAGVIPSNLGNLHNLAKLQLSYSNLRGTIPSSLGNLTKLFHIDLSGNNFHGQNPSHLSNCWALDMLDLSSNNLSGAIPLQLIGLSSLVIILNLSHNHLTGILPTEFGNLRALTALDISDNLLVGEIPNSLGDCTGLISLRMGGNFFHGSIPQSIRSLGGIEELDLSCNNLSGQIPEFLSIFHFLKLLNLSYNKFDGMLPREGVFSSATDISIIGYDGL</sequence>
<evidence type="ECO:0000256" key="1">
    <source>
        <dbReference type="ARBA" id="ARBA00022614"/>
    </source>
</evidence>
<feature type="domain" description="Reverse transcriptase Ty1/copia-type" evidence="7">
    <location>
        <begin position="11"/>
        <end position="253"/>
    </location>
</feature>
<evidence type="ECO:0000313" key="9">
    <source>
        <dbReference type="Proteomes" id="UP000827889"/>
    </source>
</evidence>
<dbReference type="SUPFAM" id="SSF52058">
    <property type="entry name" value="L domain-like"/>
    <property type="match status" value="1"/>
</dbReference>
<dbReference type="SMART" id="SM00369">
    <property type="entry name" value="LRR_TYP"/>
    <property type="match status" value="7"/>
</dbReference>
<dbReference type="InterPro" id="IPR032675">
    <property type="entry name" value="LRR_dom_sf"/>
</dbReference>
<evidence type="ECO:0000259" key="8">
    <source>
        <dbReference type="Pfam" id="PF08263"/>
    </source>
</evidence>
<keyword evidence="1" id="KW-0433">Leucine-rich repeat</keyword>
<dbReference type="RefSeq" id="XP_048129507.1">
    <property type="nucleotide sequence ID" value="XM_048273550.1"/>
</dbReference>
<keyword evidence="5" id="KW-1133">Transmembrane helix</keyword>
<evidence type="ECO:0000256" key="4">
    <source>
        <dbReference type="ARBA" id="ARBA00022737"/>
    </source>
</evidence>
<dbReference type="Gene3D" id="3.80.10.10">
    <property type="entry name" value="Ribonuclease Inhibitor"/>
    <property type="match status" value="3"/>
</dbReference>